<evidence type="ECO:0000256" key="4">
    <source>
        <dbReference type="ARBA" id="ARBA00023002"/>
    </source>
</evidence>
<reference evidence="6" key="1">
    <citation type="submission" date="2023-10" db="EMBL/GenBank/DDBJ databases">
        <authorList>
            <person name="Hackl T."/>
        </authorList>
    </citation>
    <scope>NUCLEOTIDE SEQUENCE</scope>
</reference>
<dbReference type="Gene3D" id="3.50.50.60">
    <property type="entry name" value="FAD/NAD(P)-binding domain"/>
    <property type="match status" value="1"/>
</dbReference>
<protein>
    <submittedName>
        <fullName evidence="6">Uu.00g143000.m01.CDS01</fullName>
    </submittedName>
</protein>
<evidence type="ECO:0000256" key="3">
    <source>
        <dbReference type="ARBA" id="ARBA00022827"/>
    </source>
</evidence>
<accession>A0AAI8YLN2</accession>
<dbReference type="AlphaFoldDB" id="A0AAI8YLN2"/>
<sequence>MSRRTNWLSRFHLHRRSVSDYRHGRCFVTGIAAHVYSPATAPSGAPSASTTLSSAGFGLWPSAAPDAYEPVEFTSQLYIRYRSSDIFGIARGFAGYVKGGDRLVDAQIRGPVGEKWLLELLIPTSHQLVLFSGIDAAKARKDDLHWAE</sequence>
<keyword evidence="2" id="KW-0285">Flavoprotein</keyword>
<dbReference type="InterPro" id="IPR002938">
    <property type="entry name" value="FAD-bd"/>
</dbReference>
<organism evidence="6 7">
    <name type="scientific">Anthostomella pinea</name>
    <dbReference type="NCBI Taxonomy" id="933095"/>
    <lineage>
        <taxon>Eukaryota</taxon>
        <taxon>Fungi</taxon>
        <taxon>Dikarya</taxon>
        <taxon>Ascomycota</taxon>
        <taxon>Pezizomycotina</taxon>
        <taxon>Sordariomycetes</taxon>
        <taxon>Xylariomycetidae</taxon>
        <taxon>Xylariales</taxon>
        <taxon>Xylariaceae</taxon>
        <taxon>Anthostomella</taxon>
    </lineage>
</organism>
<evidence type="ECO:0000259" key="5">
    <source>
        <dbReference type="Pfam" id="PF01494"/>
    </source>
</evidence>
<keyword evidence="3" id="KW-0274">FAD</keyword>
<evidence type="ECO:0000313" key="6">
    <source>
        <dbReference type="EMBL" id="CAJ2509274.1"/>
    </source>
</evidence>
<dbReference type="GO" id="GO:0016491">
    <property type="term" value="F:oxidoreductase activity"/>
    <property type="evidence" value="ECO:0007669"/>
    <property type="project" value="UniProtKB-KW"/>
</dbReference>
<evidence type="ECO:0000256" key="2">
    <source>
        <dbReference type="ARBA" id="ARBA00022630"/>
    </source>
</evidence>
<dbReference type="EMBL" id="CAUWAG010000012">
    <property type="protein sequence ID" value="CAJ2509274.1"/>
    <property type="molecule type" value="Genomic_DNA"/>
</dbReference>
<keyword evidence="7" id="KW-1185">Reference proteome</keyword>
<comment type="pathway">
    <text evidence="1">Secondary metabolite biosynthesis.</text>
</comment>
<dbReference type="Pfam" id="PF01494">
    <property type="entry name" value="FAD_binding_3"/>
    <property type="match status" value="1"/>
</dbReference>
<proteinExistence type="predicted"/>
<dbReference type="InterPro" id="IPR036188">
    <property type="entry name" value="FAD/NAD-bd_sf"/>
</dbReference>
<feature type="domain" description="FAD-binding" evidence="5">
    <location>
        <begin position="5"/>
        <end position="41"/>
    </location>
</feature>
<dbReference type="GO" id="GO:0071949">
    <property type="term" value="F:FAD binding"/>
    <property type="evidence" value="ECO:0007669"/>
    <property type="project" value="InterPro"/>
</dbReference>
<name>A0AAI8YLN2_9PEZI</name>
<comment type="caution">
    <text evidence="6">The sequence shown here is derived from an EMBL/GenBank/DDBJ whole genome shotgun (WGS) entry which is preliminary data.</text>
</comment>
<evidence type="ECO:0000313" key="7">
    <source>
        <dbReference type="Proteomes" id="UP001295740"/>
    </source>
</evidence>
<evidence type="ECO:0000256" key="1">
    <source>
        <dbReference type="ARBA" id="ARBA00005179"/>
    </source>
</evidence>
<keyword evidence="4" id="KW-0560">Oxidoreductase</keyword>
<dbReference type="Proteomes" id="UP001295740">
    <property type="component" value="Unassembled WGS sequence"/>
</dbReference>
<gene>
    <name evidence="6" type="ORF">KHLLAP_LOCUS9742</name>
</gene>